<dbReference type="KEGG" id="pdic:114490125"/>
<gene>
    <name evidence="3" type="primary">LOC114490125</name>
</gene>
<dbReference type="Proteomes" id="UP000504628">
    <property type="component" value="Chromosome 12"/>
</dbReference>
<feature type="compositionally biased region" description="Basic and acidic residues" evidence="1">
    <location>
        <begin position="59"/>
        <end position="69"/>
    </location>
</feature>
<accession>A0A6J2KWR6</accession>
<feature type="region of interest" description="Disordered" evidence="1">
    <location>
        <begin position="1"/>
        <end position="264"/>
    </location>
</feature>
<reference evidence="3" key="1">
    <citation type="submission" date="2025-08" db="UniProtKB">
        <authorList>
            <consortium name="RefSeq"/>
        </authorList>
    </citation>
    <scope>IDENTIFICATION</scope>
    <source>
        <tissue evidence="3">Muscle</tissue>
    </source>
</reference>
<feature type="compositionally biased region" description="Pro residues" evidence="1">
    <location>
        <begin position="229"/>
        <end position="239"/>
    </location>
</feature>
<feature type="compositionally biased region" description="Pro residues" evidence="1">
    <location>
        <begin position="161"/>
        <end position="171"/>
    </location>
</feature>
<organism evidence="2 3">
    <name type="scientific">Phyllostomus discolor</name>
    <name type="common">pale spear-nosed bat</name>
    <dbReference type="NCBI Taxonomy" id="89673"/>
    <lineage>
        <taxon>Eukaryota</taxon>
        <taxon>Metazoa</taxon>
        <taxon>Chordata</taxon>
        <taxon>Craniata</taxon>
        <taxon>Vertebrata</taxon>
        <taxon>Euteleostomi</taxon>
        <taxon>Mammalia</taxon>
        <taxon>Eutheria</taxon>
        <taxon>Laurasiatheria</taxon>
        <taxon>Chiroptera</taxon>
        <taxon>Yangochiroptera</taxon>
        <taxon>Phyllostomidae</taxon>
        <taxon>Phyllostominae</taxon>
        <taxon>Phyllostomus</taxon>
    </lineage>
</organism>
<evidence type="ECO:0000313" key="2">
    <source>
        <dbReference type="Proteomes" id="UP000504628"/>
    </source>
</evidence>
<evidence type="ECO:0000313" key="3">
    <source>
        <dbReference type="RefSeq" id="XP_028359852.1"/>
    </source>
</evidence>
<evidence type="ECO:0000256" key="1">
    <source>
        <dbReference type="SAM" id="MobiDB-lite"/>
    </source>
</evidence>
<name>A0A6J2KWR6_9CHIR</name>
<dbReference type="AlphaFoldDB" id="A0A6J2KWR6"/>
<keyword evidence="2" id="KW-1185">Reference proteome</keyword>
<sequence>MGEARLPQLPGCRPQGDRLPATQTSERGRACSGLALHGAGSEHVRKSKARPESASLPPRDGERRPAEQGRRRRRSQPRTERRPGSGGGNAPSERQRGGPHPVPLPGPPARACPCDDDRPRWRPLQHTAVTATMSAPPPTLLQPVPAQAGSRAVAPVRGWFPRPPPTPPPPRGAVHRQGADETRRKAQTTGHSRPSTQPRVRTRGTAPLPRLAVGSLYALRLSRSEATPPGGPGPGPRRAPPGIGTAQLTPPAETLSLKPELLAN</sequence>
<protein>
    <submittedName>
        <fullName evidence="3">Proline-rich protein 2-like</fullName>
    </submittedName>
</protein>
<feature type="compositionally biased region" description="Polar residues" evidence="1">
    <location>
        <begin position="187"/>
        <end position="199"/>
    </location>
</feature>
<dbReference type="InParanoid" id="A0A6J2KWR6"/>
<dbReference type="RefSeq" id="XP_028359852.1">
    <property type="nucleotide sequence ID" value="XM_028504051.1"/>
</dbReference>
<proteinExistence type="predicted"/>
<dbReference type="GeneID" id="114490125"/>
<feature type="compositionally biased region" description="Pro residues" evidence="1">
    <location>
        <begin position="100"/>
        <end position="110"/>
    </location>
</feature>